<feature type="region of interest" description="Disordered" evidence="2">
    <location>
        <begin position="475"/>
        <end position="499"/>
    </location>
</feature>
<evidence type="ECO:0000313" key="4">
    <source>
        <dbReference type="EMBL" id="KAH7527834.1"/>
    </source>
</evidence>
<dbReference type="EMBL" id="JAEACU010000005">
    <property type="protein sequence ID" value="KAH7527834.1"/>
    <property type="molecule type" value="Genomic_DNA"/>
</dbReference>
<evidence type="ECO:0000256" key="1">
    <source>
        <dbReference type="PROSITE-ProRule" id="PRU00176"/>
    </source>
</evidence>
<comment type="caution">
    <text evidence="4">The sequence shown here is derived from an EMBL/GenBank/DDBJ whole genome shotgun (WGS) entry which is preliminary data.</text>
</comment>
<proteinExistence type="predicted"/>
<feature type="compositionally biased region" description="Basic and acidic residues" evidence="2">
    <location>
        <begin position="123"/>
        <end position="158"/>
    </location>
</feature>
<dbReference type="AlphaFoldDB" id="A0A978VBU5"/>
<dbReference type="GO" id="GO:0005634">
    <property type="term" value="C:nucleus"/>
    <property type="evidence" value="ECO:0007669"/>
    <property type="project" value="TreeGrafter"/>
</dbReference>
<dbReference type="GO" id="GO:0008143">
    <property type="term" value="F:poly(A) binding"/>
    <property type="evidence" value="ECO:0007669"/>
    <property type="project" value="InterPro"/>
</dbReference>
<dbReference type="PROSITE" id="PS50102">
    <property type="entry name" value="RRM"/>
    <property type="match status" value="1"/>
</dbReference>
<accession>A0A978VBU5</accession>
<dbReference type="GO" id="GO:0043488">
    <property type="term" value="P:regulation of mRNA stability"/>
    <property type="evidence" value="ECO:0007669"/>
    <property type="project" value="InterPro"/>
</dbReference>
<feature type="compositionally biased region" description="Polar residues" evidence="2">
    <location>
        <begin position="489"/>
        <end position="498"/>
    </location>
</feature>
<feature type="compositionally biased region" description="Basic and acidic residues" evidence="2">
    <location>
        <begin position="167"/>
        <end position="177"/>
    </location>
</feature>
<dbReference type="InterPro" id="IPR012677">
    <property type="entry name" value="Nucleotide-bd_a/b_plait_sf"/>
</dbReference>
<evidence type="ECO:0000256" key="2">
    <source>
        <dbReference type="SAM" id="MobiDB-lite"/>
    </source>
</evidence>
<dbReference type="SUPFAM" id="SSF54928">
    <property type="entry name" value="RNA-binding domain, RBD"/>
    <property type="match status" value="1"/>
</dbReference>
<sequence length="707" mass="78383">MGSVDRSDDRAFRVNFTDDGAAKLRDKVMHKLKEFMGDYTDETLVMDHFKLSLTGSLWQEYVIVLLRNGRRKVEARNELNVFLGDDTDSFVSWLWDHLDSNLDSYVHPEESYVNEVLKTKPAADDSHRLDSESERVKTSKESNSRHRREWKGLVRDADEPPPLRSSVVEKIHLEEKPHQRRRVRTDHGKRSPSPRSVGLRKRSRPDDQENIKREASQVNIVAPRRLLQFAVRDAVATSRPSNSVTEPTLKRLRSVVSTTSVDSPVAERPVRLQSVARVPNPMATVIRAVAEAAEDVTRVKSSGSVFDRLGRGMDVSENSGQIASYGDATFVDDEFTDINQIHKQRRSIYLQRSDHTGKYGDDMTMLENEVGLVSDSTYENDGYDDANLIDHRVTDVSQTGTSGGKKGENSIMQYSVAKNADDIMRVTRNKDQGQPANASQKIVNISMNVNTRKPPPYQDPRDVAEVDGWKSIQEAEEGASKPGALAMKENNNPVTVNGNAKPAAAFQKESQKALSSSTGSYASGRPLEDADSRTLFVSNVHFAATKDSLSRHFNKFGEVLKVVIITDAATGQPTGSAYVEFMRKEAADNALSLDGTSFMSRILKVARRSAAHQEATSIMTWPRIARGSPFSTARFSRSPFPRGIPAAFRPRPLIRPGARSMQWKRDAQAPPGESGALLSGNTVPSSAARGLTYVRTEPKPEANSGTS</sequence>
<evidence type="ECO:0000259" key="3">
    <source>
        <dbReference type="PROSITE" id="PS50102"/>
    </source>
</evidence>
<dbReference type="Proteomes" id="UP000813462">
    <property type="component" value="Unassembled WGS sequence"/>
</dbReference>
<dbReference type="FunFam" id="3.30.70.330:FF:000616">
    <property type="entry name" value="RNA binding (RRM/RBD/RNP motifs) family protein"/>
    <property type="match status" value="1"/>
</dbReference>
<dbReference type="GO" id="GO:0005737">
    <property type="term" value="C:cytoplasm"/>
    <property type="evidence" value="ECO:0007669"/>
    <property type="project" value="TreeGrafter"/>
</dbReference>
<dbReference type="PANTHER" id="PTHR14738">
    <property type="entry name" value="ZINC FINGER CCCH DOMAIN-CONTAINING PROTEIN 14"/>
    <property type="match status" value="1"/>
</dbReference>
<dbReference type="PANTHER" id="PTHR14738:SF32">
    <property type="entry name" value="RNA BINDING (RRM_RBD_RNP MOTIFS) FAMILY PROTEIN"/>
    <property type="match status" value="1"/>
</dbReference>
<gene>
    <name evidence="4" type="ORF">FEM48_Zijuj05G0008500</name>
</gene>
<dbReference type="SMART" id="SM00360">
    <property type="entry name" value="RRM"/>
    <property type="match status" value="1"/>
</dbReference>
<dbReference type="InterPro" id="IPR000504">
    <property type="entry name" value="RRM_dom"/>
</dbReference>
<feature type="region of interest" description="Disordered" evidence="2">
    <location>
        <begin position="661"/>
        <end position="707"/>
    </location>
</feature>
<dbReference type="Pfam" id="PF00076">
    <property type="entry name" value="RRM_1"/>
    <property type="match status" value="1"/>
</dbReference>
<feature type="domain" description="RRM" evidence="3">
    <location>
        <begin position="533"/>
        <end position="610"/>
    </location>
</feature>
<dbReference type="InterPro" id="IPR040366">
    <property type="entry name" value="Nab2/ZC3H14"/>
</dbReference>
<reference evidence="4" key="1">
    <citation type="journal article" date="2021" name="Front. Plant Sci.">
        <title>Chromosome-Scale Genome Assembly for Chinese Sour Jujube and Insights Into Its Genome Evolution and Domestication Signature.</title>
        <authorList>
            <person name="Shen L.-Y."/>
            <person name="Luo H."/>
            <person name="Wang X.-L."/>
            <person name="Wang X.-M."/>
            <person name="Qiu X.-J."/>
            <person name="Liu H."/>
            <person name="Zhou S.-S."/>
            <person name="Jia K.-H."/>
            <person name="Nie S."/>
            <person name="Bao Y.-T."/>
            <person name="Zhang R.-G."/>
            <person name="Yun Q.-Z."/>
            <person name="Chai Y.-H."/>
            <person name="Lu J.-Y."/>
            <person name="Li Y."/>
            <person name="Zhao S.-W."/>
            <person name="Mao J.-F."/>
            <person name="Jia S.-G."/>
            <person name="Mao Y.-M."/>
        </authorList>
    </citation>
    <scope>NUCLEOTIDE SEQUENCE</scope>
    <source>
        <strain evidence="4">AT0</strain>
        <tissue evidence="4">Leaf</tissue>
    </source>
</reference>
<organism evidence="4 5">
    <name type="scientific">Ziziphus jujuba var. spinosa</name>
    <dbReference type="NCBI Taxonomy" id="714518"/>
    <lineage>
        <taxon>Eukaryota</taxon>
        <taxon>Viridiplantae</taxon>
        <taxon>Streptophyta</taxon>
        <taxon>Embryophyta</taxon>
        <taxon>Tracheophyta</taxon>
        <taxon>Spermatophyta</taxon>
        <taxon>Magnoliopsida</taxon>
        <taxon>eudicotyledons</taxon>
        <taxon>Gunneridae</taxon>
        <taxon>Pentapetalae</taxon>
        <taxon>rosids</taxon>
        <taxon>fabids</taxon>
        <taxon>Rosales</taxon>
        <taxon>Rhamnaceae</taxon>
        <taxon>Paliureae</taxon>
        <taxon>Ziziphus</taxon>
    </lineage>
</organism>
<dbReference type="InterPro" id="IPR035979">
    <property type="entry name" value="RBD_domain_sf"/>
</dbReference>
<evidence type="ECO:0000313" key="5">
    <source>
        <dbReference type="Proteomes" id="UP000813462"/>
    </source>
</evidence>
<keyword evidence="1" id="KW-0694">RNA-binding</keyword>
<feature type="compositionally biased region" description="Basic and acidic residues" evidence="2">
    <location>
        <begin position="204"/>
        <end position="215"/>
    </location>
</feature>
<feature type="region of interest" description="Disordered" evidence="2">
    <location>
        <begin position="123"/>
        <end position="216"/>
    </location>
</feature>
<name>A0A978VBU5_ZIZJJ</name>
<dbReference type="Gene3D" id="3.30.70.330">
    <property type="match status" value="1"/>
</dbReference>
<protein>
    <recommendedName>
        <fullName evidence="3">RRM domain-containing protein</fullName>
    </recommendedName>
</protein>